<dbReference type="Gene3D" id="1.10.357.10">
    <property type="entry name" value="Tetracycline Repressor, domain 2"/>
    <property type="match status" value="1"/>
</dbReference>
<name>A0YE47_9GAMM</name>
<dbReference type="AlphaFoldDB" id="A0YE47"/>
<dbReference type="GO" id="GO:0003677">
    <property type="term" value="F:DNA binding"/>
    <property type="evidence" value="ECO:0007669"/>
    <property type="project" value="UniProtKB-KW"/>
</dbReference>
<comment type="caution">
    <text evidence="3">The sequence shown here is derived from an EMBL/GenBank/DDBJ whole genome shotgun (WGS) entry which is preliminary data.</text>
</comment>
<protein>
    <submittedName>
        <fullName evidence="3">Transcriptional regulator, TetR family protein</fullName>
    </submittedName>
</protein>
<evidence type="ECO:0000313" key="3">
    <source>
        <dbReference type="EMBL" id="EAW31081.1"/>
    </source>
</evidence>
<dbReference type="OrthoDB" id="2356263at2"/>
<dbReference type="EMBL" id="AAVT01000005">
    <property type="protein sequence ID" value="EAW31081.1"/>
    <property type="molecule type" value="Genomic_DNA"/>
</dbReference>
<evidence type="ECO:0000313" key="4">
    <source>
        <dbReference type="Proteomes" id="UP000004931"/>
    </source>
</evidence>
<gene>
    <name evidence="3" type="ORF">GP2143_10802</name>
</gene>
<dbReference type="Pfam" id="PF00440">
    <property type="entry name" value="TetR_N"/>
    <property type="match status" value="1"/>
</dbReference>
<accession>A0YE47</accession>
<dbReference type="eggNOG" id="COG1309">
    <property type="taxonomic scope" value="Bacteria"/>
</dbReference>
<reference evidence="3 4" key="1">
    <citation type="journal article" date="2010" name="J. Bacteriol.">
        <title>Genome sequence of the oligotrophic marine Gammaproteobacterium HTCC2143, isolated from the Oregon Coast.</title>
        <authorList>
            <person name="Oh H.M."/>
            <person name="Kang I."/>
            <person name="Ferriera S."/>
            <person name="Giovannoni S.J."/>
            <person name="Cho J.C."/>
        </authorList>
    </citation>
    <scope>NUCLEOTIDE SEQUENCE [LARGE SCALE GENOMIC DNA]</scope>
    <source>
        <strain evidence="3 4">HTCC2143</strain>
    </source>
</reference>
<evidence type="ECO:0000259" key="2">
    <source>
        <dbReference type="Pfam" id="PF00440"/>
    </source>
</evidence>
<dbReference type="InterPro" id="IPR001647">
    <property type="entry name" value="HTH_TetR"/>
</dbReference>
<proteinExistence type="predicted"/>
<dbReference type="SUPFAM" id="SSF46689">
    <property type="entry name" value="Homeodomain-like"/>
    <property type="match status" value="1"/>
</dbReference>
<evidence type="ECO:0000256" key="1">
    <source>
        <dbReference type="ARBA" id="ARBA00023125"/>
    </source>
</evidence>
<keyword evidence="4" id="KW-1185">Reference proteome</keyword>
<sequence length="231" mass="26275">MTIQSTDRTDIESRKKRADITRSSIMRAAEKLFAKNGIENVSVRAIIQEAGQKNESALQYHFTNRQGLIDAINFFRQTQVDSKRGELYVELLHRTATPTFREVCSLLVEPVFLLAENDPGVRQWLKAFSQGYASWTPTALKRNWSSMGNNTKETAKLLHSYLDHIDTDVFDLRIINAMRFIALSLSQQAHEKKAFRNADSDLFYHVLLDGITSLLSTDMSSETQEAVATKK</sequence>
<keyword evidence="1" id="KW-0238">DNA-binding</keyword>
<dbReference type="Proteomes" id="UP000004931">
    <property type="component" value="Unassembled WGS sequence"/>
</dbReference>
<dbReference type="STRING" id="247633.GP2143_10802"/>
<dbReference type="InterPro" id="IPR009057">
    <property type="entry name" value="Homeodomain-like_sf"/>
</dbReference>
<feature type="domain" description="HTH tetR-type" evidence="2">
    <location>
        <begin position="25"/>
        <end position="72"/>
    </location>
</feature>
<organism evidence="3 4">
    <name type="scientific">marine gamma proteobacterium HTCC2143</name>
    <dbReference type="NCBI Taxonomy" id="247633"/>
    <lineage>
        <taxon>Bacteria</taxon>
        <taxon>Pseudomonadati</taxon>
        <taxon>Pseudomonadota</taxon>
        <taxon>Gammaproteobacteria</taxon>
        <taxon>Cellvibrionales</taxon>
        <taxon>Spongiibacteraceae</taxon>
        <taxon>BD1-7 clade</taxon>
    </lineage>
</organism>